<dbReference type="InterPro" id="IPR036942">
    <property type="entry name" value="Beta-barrel_TonB_sf"/>
</dbReference>
<dbReference type="Gene3D" id="2.40.170.20">
    <property type="entry name" value="TonB-dependent receptor, beta-barrel domain"/>
    <property type="match status" value="1"/>
</dbReference>
<accession>A0A1I1XY55</accession>
<protein>
    <submittedName>
        <fullName evidence="5">TonB-dependent Receptor Plug Domain</fullName>
    </submittedName>
</protein>
<proteinExistence type="predicted"/>
<dbReference type="Pfam" id="PF07715">
    <property type="entry name" value="Plug"/>
    <property type="match status" value="1"/>
</dbReference>
<name>A0A1I1XY55_9BACT</name>
<organism evidence="5 6">
    <name type="scientific">Thermophagus xiamenensis</name>
    <dbReference type="NCBI Taxonomy" id="385682"/>
    <lineage>
        <taxon>Bacteria</taxon>
        <taxon>Pseudomonadati</taxon>
        <taxon>Bacteroidota</taxon>
        <taxon>Bacteroidia</taxon>
        <taxon>Marinilabiliales</taxon>
        <taxon>Marinilabiliaceae</taxon>
        <taxon>Thermophagus</taxon>
    </lineage>
</organism>
<evidence type="ECO:0000313" key="5">
    <source>
        <dbReference type="EMBL" id="SFE12307.1"/>
    </source>
</evidence>
<dbReference type="Gene3D" id="2.60.40.1120">
    <property type="entry name" value="Carboxypeptidase-like, regulatory domain"/>
    <property type="match status" value="1"/>
</dbReference>
<evidence type="ECO:0000256" key="3">
    <source>
        <dbReference type="ARBA" id="ARBA00023237"/>
    </source>
</evidence>
<evidence type="ECO:0000259" key="4">
    <source>
        <dbReference type="Pfam" id="PF07715"/>
    </source>
</evidence>
<dbReference type="Pfam" id="PF13715">
    <property type="entry name" value="CarbopepD_reg_2"/>
    <property type="match status" value="1"/>
</dbReference>
<dbReference type="AlphaFoldDB" id="A0A1I1XY55"/>
<dbReference type="SUPFAM" id="SSF56935">
    <property type="entry name" value="Porins"/>
    <property type="match status" value="1"/>
</dbReference>
<keyword evidence="5" id="KW-0675">Receptor</keyword>
<sequence>MYFPIADVFGNRSFQKKVTVSGYVKDRETGEMLVGATIVIKGTGKGTVTNVYGYFSIEIEGENQILQFGFLGYKNLEKEVGESSVITVELEPITQELGEVKIKGEGNVHSSRYPLIGLEKMESSSIRTIPVLMGETDPMKAIQMLPGVSATSEGSSNFTVRGGNPDQNLLLMDEAIVYNAGHLLGFFSVFNNDAVKSIDLYKGDFPASEGGRLSSVLDVHTKEGNMKKVKGSAGIGLISSRLNLEGPVVKDKSSFFVSGRRSYLDLFLPLAPDEEIHDNKLYFYDANLKFNWIVNEKNRIFLSSYIGRDVFSDKLAQLDYGNTTFTFRWNHVFSPSLFANFTLVRSRYDYFLGTTENDIDDLEWVSQFNDYMLGADFSWYINPSQTFRFGNRTIYHRIDPGDVSAMDENSLIQSIKLPRNNSLEHGIYISHTSEVVPWLVLRLGLRYSLFQNIGKGKLFKFDDSYNVVDTIYYSSGEIFNEYHGLEPRAGVSILFSSRWSAKLSYSRTRQYIQLASNSTSSTPLDVWFPSSPNVKPQVADQVSLGLFHSSRNRVFENSVEFFNKWMENTIDFKDHPDLILNETIESEVRQGKAWARGFEIMSRWNTIRFNGWVGYTFLKSERVAPDINQGRPYLSHYDHTHDLSAFMNYRISSRVSVSGNWVYYTGAPVTMPVGRYEVSGESVPLYSERNGERMPDYHRLDLSLTLRSKKGGKKGGEWIFSIYNVYGRKNAWAINFVSDEENPYKIRAEKTYLFSVVPSVSYKFEF</sequence>
<dbReference type="InParanoid" id="A0A1I1XY55"/>
<dbReference type="STRING" id="385682.SAMN05444380_10711"/>
<evidence type="ECO:0000256" key="1">
    <source>
        <dbReference type="ARBA" id="ARBA00004442"/>
    </source>
</evidence>
<evidence type="ECO:0000313" key="6">
    <source>
        <dbReference type="Proteomes" id="UP000181976"/>
    </source>
</evidence>
<dbReference type="eggNOG" id="COG4771">
    <property type="taxonomic scope" value="Bacteria"/>
</dbReference>
<dbReference type="Gene3D" id="2.170.130.10">
    <property type="entry name" value="TonB-dependent receptor, plug domain"/>
    <property type="match status" value="1"/>
</dbReference>
<dbReference type="EMBL" id="FONA01000007">
    <property type="protein sequence ID" value="SFE12307.1"/>
    <property type="molecule type" value="Genomic_DNA"/>
</dbReference>
<feature type="domain" description="TonB-dependent receptor plug" evidence="4">
    <location>
        <begin position="135"/>
        <end position="211"/>
    </location>
</feature>
<keyword evidence="3" id="KW-0998">Cell outer membrane</keyword>
<evidence type="ECO:0000256" key="2">
    <source>
        <dbReference type="ARBA" id="ARBA00023136"/>
    </source>
</evidence>
<dbReference type="InterPro" id="IPR012910">
    <property type="entry name" value="Plug_dom"/>
</dbReference>
<comment type="subcellular location">
    <subcellularLocation>
        <location evidence="1">Cell outer membrane</location>
    </subcellularLocation>
</comment>
<dbReference type="InterPro" id="IPR008969">
    <property type="entry name" value="CarboxyPept-like_regulatory"/>
</dbReference>
<dbReference type="GO" id="GO:0009279">
    <property type="term" value="C:cell outer membrane"/>
    <property type="evidence" value="ECO:0007669"/>
    <property type="project" value="UniProtKB-SubCell"/>
</dbReference>
<keyword evidence="6" id="KW-1185">Reference proteome</keyword>
<keyword evidence="2" id="KW-0472">Membrane</keyword>
<dbReference type="SUPFAM" id="SSF49464">
    <property type="entry name" value="Carboxypeptidase regulatory domain-like"/>
    <property type="match status" value="1"/>
</dbReference>
<reference evidence="5 6" key="1">
    <citation type="submission" date="2016-10" db="EMBL/GenBank/DDBJ databases">
        <authorList>
            <person name="de Groot N.N."/>
        </authorList>
    </citation>
    <scope>NUCLEOTIDE SEQUENCE [LARGE SCALE GENOMIC DNA]</scope>
    <source>
        <strain evidence="5 6">DSM 19012</strain>
    </source>
</reference>
<gene>
    <name evidence="5" type="ORF">SAMN05444380_10711</name>
</gene>
<dbReference type="InterPro" id="IPR037066">
    <property type="entry name" value="Plug_dom_sf"/>
</dbReference>
<dbReference type="Proteomes" id="UP000181976">
    <property type="component" value="Unassembled WGS sequence"/>
</dbReference>